<comment type="subcellular location">
    <subcellularLocation>
        <location evidence="6">Cell inner membrane</location>
        <topology evidence="6">Peripheral membrane protein</topology>
    </subcellularLocation>
</comment>
<evidence type="ECO:0000256" key="5">
    <source>
        <dbReference type="ARBA" id="ARBA00023136"/>
    </source>
</evidence>
<dbReference type="Pfam" id="PF07429">
    <property type="entry name" value="Glyco_transf_56"/>
    <property type="match status" value="1"/>
</dbReference>
<evidence type="ECO:0000256" key="1">
    <source>
        <dbReference type="ARBA" id="ARBA00022475"/>
    </source>
</evidence>
<comment type="caution">
    <text evidence="7">The sequence shown here is derived from an EMBL/GenBank/DDBJ whole genome shotgun (WGS) entry which is preliminary data.</text>
</comment>
<keyword evidence="2 6" id="KW-0997">Cell inner membrane</keyword>
<dbReference type="Proteomes" id="UP000028630">
    <property type="component" value="Unassembled WGS sequence"/>
</dbReference>
<dbReference type="UniPathway" id="UPA00566"/>
<evidence type="ECO:0000256" key="3">
    <source>
        <dbReference type="ARBA" id="ARBA00022676"/>
    </source>
</evidence>
<keyword evidence="8" id="KW-1185">Reference proteome</keyword>
<comment type="function">
    <text evidence="6">Catalyzes the synthesis of Und-PP-GlcNAc-ManNAcA-Fuc4NAc (Lipid III), the third lipid-linked intermediate involved in ECA synthesis.</text>
</comment>
<evidence type="ECO:0000313" key="8">
    <source>
        <dbReference type="Proteomes" id="UP000028630"/>
    </source>
</evidence>
<evidence type="ECO:0000256" key="4">
    <source>
        <dbReference type="ARBA" id="ARBA00022679"/>
    </source>
</evidence>
<dbReference type="GO" id="GO:0008417">
    <property type="term" value="F:fucosyltransferase activity"/>
    <property type="evidence" value="ECO:0007669"/>
    <property type="project" value="InterPro"/>
</dbReference>
<dbReference type="GO" id="GO:0102031">
    <property type="term" value="F:4-acetamido-4,6-dideoxy-D-galactose transferase activity"/>
    <property type="evidence" value="ECO:0007669"/>
    <property type="project" value="UniProtKB-EC"/>
</dbReference>
<accession>A0A084ZTY3</accession>
<dbReference type="EC" id="2.4.1.325" evidence="6"/>
<organism evidence="7 8">
    <name type="scientific">Trabulsiella guamensis ATCC 49490</name>
    <dbReference type="NCBI Taxonomy" id="1005994"/>
    <lineage>
        <taxon>Bacteria</taxon>
        <taxon>Pseudomonadati</taxon>
        <taxon>Pseudomonadota</taxon>
        <taxon>Gammaproteobacteria</taxon>
        <taxon>Enterobacterales</taxon>
        <taxon>Enterobacteriaceae</taxon>
        <taxon>Trabulsiella</taxon>
    </lineage>
</organism>
<name>A0A084ZTY3_9ENTR</name>
<comment type="catalytic activity">
    <reaction evidence="6">
        <text>beta-D-ManNAcA-(1-&gt;4)-alpha-D-GlcNAc-di-trans,octa-cis-undecaprenyl diphosphate + dTDP-4-acetamido-4,6-dideoxy-alpha-D-galactose = alpha-D-FucNAc4-(1-&gt;4)-beta-D-ManNAcA-(1-&gt;4)-D-GlcNAc-undecaprenyl diphosphate + dTDP + H(+)</text>
        <dbReference type="Rhea" id="RHEA:28759"/>
        <dbReference type="ChEBI" id="CHEBI:15378"/>
        <dbReference type="ChEBI" id="CHEBI:58369"/>
        <dbReference type="ChEBI" id="CHEBI:61495"/>
        <dbReference type="ChEBI" id="CHEBI:61496"/>
        <dbReference type="ChEBI" id="CHEBI:68493"/>
        <dbReference type="EC" id="2.4.1.325"/>
    </reaction>
</comment>
<comment type="similarity">
    <text evidence="6">Belongs to the glycosyltransferase 56 family.</text>
</comment>
<protein>
    <recommendedName>
        <fullName evidence="6">TDP-N-acetylfucosamine:lipid II N-acetylfucosaminyltransferase</fullName>
        <ecNumber evidence="6">2.4.1.325</ecNumber>
    </recommendedName>
    <alternativeName>
        <fullName evidence="6">4-alpha-L-fucosyltransferase</fullName>
    </alternativeName>
    <alternativeName>
        <fullName evidence="6">TDP-Fuc4NAc:lipid II Fuc4NAc transferase</fullName>
        <shortName evidence="6">Fuc4NAc transferase</shortName>
    </alternativeName>
</protein>
<keyword evidence="4 6" id="KW-0808">Transferase</keyword>
<dbReference type="NCBIfam" id="NF002754">
    <property type="entry name" value="PRK02797.1-3"/>
    <property type="match status" value="1"/>
</dbReference>
<keyword evidence="5 6" id="KW-0472">Membrane</keyword>
<gene>
    <name evidence="6 7" type="primary">wecF</name>
    <name evidence="6" type="synonym">rffT</name>
    <name evidence="7" type="ORF">GTGU_03686</name>
</gene>
<evidence type="ECO:0000256" key="6">
    <source>
        <dbReference type="HAMAP-Rule" id="MF_01002"/>
    </source>
</evidence>
<dbReference type="GO" id="GO:0005886">
    <property type="term" value="C:plasma membrane"/>
    <property type="evidence" value="ECO:0007669"/>
    <property type="project" value="UniProtKB-SubCell"/>
</dbReference>
<comment type="pathway">
    <text evidence="6">Bacterial outer membrane biogenesis; enterobacterial common antigen biosynthesis.</text>
</comment>
<reference evidence="8" key="1">
    <citation type="submission" date="2014-05" db="EMBL/GenBank/DDBJ databases">
        <title>ATOL: Assembling a taxonomically balanced genome-scale reconstruction of the evolutionary history of the Enterobacteriaceae.</title>
        <authorList>
            <person name="Plunkett G. III"/>
            <person name="Neeno-Eckwall E.C."/>
            <person name="Glasner J.D."/>
            <person name="Perna N.T."/>
        </authorList>
    </citation>
    <scope>NUCLEOTIDE SEQUENCE [LARGE SCALE GENOMIC DNA]</scope>
    <source>
        <strain evidence="8">ATCC 49490</strain>
    </source>
</reference>
<dbReference type="HAMAP" id="MF_01002">
    <property type="entry name" value="WecF_RffT"/>
    <property type="match status" value="1"/>
</dbReference>
<dbReference type="AlphaFoldDB" id="A0A084ZTY3"/>
<keyword evidence="3 6" id="KW-0328">Glycosyltransferase</keyword>
<dbReference type="OrthoDB" id="6532169at2"/>
<dbReference type="RefSeq" id="WP_038160416.1">
    <property type="nucleotide sequence ID" value="NZ_JMTB01000107.1"/>
</dbReference>
<keyword evidence="1 6" id="KW-1003">Cell membrane</keyword>
<evidence type="ECO:0000256" key="2">
    <source>
        <dbReference type="ARBA" id="ARBA00022519"/>
    </source>
</evidence>
<evidence type="ECO:0000313" key="7">
    <source>
        <dbReference type="EMBL" id="KFC00928.1"/>
    </source>
</evidence>
<dbReference type="GO" id="GO:0009246">
    <property type="term" value="P:enterobacterial common antigen biosynthetic process"/>
    <property type="evidence" value="ECO:0007669"/>
    <property type="project" value="UniProtKB-UniRule"/>
</dbReference>
<dbReference type="InterPro" id="IPR009993">
    <property type="entry name" value="WecF"/>
</dbReference>
<proteinExistence type="inferred from homology"/>
<dbReference type="eggNOG" id="COG1819">
    <property type="taxonomic scope" value="Bacteria"/>
</dbReference>
<dbReference type="EMBL" id="JMTB01000107">
    <property type="protein sequence ID" value="KFC00928.1"/>
    <property type="molecule type" value="Genomic_DNA"/>
</dbReference>
<sequence>MTALIHVLGSDIPHHNRTVLAFFNDELAAGSAHAREFMVAGSGDDFRDAFPALSLTFFPDKKALAQAVVARAKQDRTQRFFFHGQFNTGLWLALLNGGIKPQQFNWHIWGADLYEVSRGWKFRLFYPLRRMAQGRVGRVFATRGDLNYLAQLHPRVPGELLYFPTRMDPSLNNMVNDTPREGKLTILVGNSGDPSNEHIAALKAVHQQFGDTVNVIVPMGYPANNARYIEEVRSAGLALFSGDNLHILSDKMAFDDYLALLRRCDAGYFIFARQQGIGTLCLLIQAGVPCVLNRENPFWQDMAEQHIPVLFTTDPLNAQVLREAQRQLLAVDKSQIAFFRPKYLEPWHQALRVAAGERA</sequence>
<dbReference type="NCBIfam" id="NF002753">
    <property type="entry name" value="PRK02797.1-2"/>
    <property type="match status" value="1"/>
</dbReference>